<comment type="caution">
    <text evidence="8">The sequence shown here is derived from an EMBL/GenBank/DDBJ whole genome shotgun (WGS) entry which is preliminary data.</text>
</comment>
<dbReference type="InterPro" id="IPR002557">
    <property type="entry name" value="Chitin-bd_dom"/>
</dbReference>
<dbReference type="SUPFAM" id="SSF57625">
    <property type="entry name" value="Invertebrate chitin-binding proteins"/>
    <property type="match status" value="2"/>
</dbReference>
<keyword evidence="2 6" id="KW-0732">Signal</keyword>
<keyword evidence="4" id="KW-1015">Disulfide bond</keyword>
<feature type="signal peptide" evidence="6">
    <location>
        <begin position="1"/>
        <end position="26"/>
    </location>
</feature>
<organism evidence="8 9">
    <name type="scientific">Sinanodonta woodiana</name>
    <name type="common">Chinese pond mussel</name>
    <name type="synonym">Anodonta woodiana</name>
    <dbReference type="NCBI Taxonomy" id="1069815"/>
    <lineage>
        <taxon>Eukaryota</taxon>
        <taxon>Metazoa</taxon>
        <taxon>Spiralia</taxon>
        <taxon>Lophotrochozoa</taxon>
        <taxon>Mollusca</taxon>
        <taxon>Bivalvia</taxon>
        <taxon>Autobranchia</taxon>
        <taxon>Heteroconchia</taxon>
        <taxon>Palaeoheterodonta</taxon>
        <taxon>Unionida</taxon>
        <taxon>Unionoidea</taxon>
        <taxon>Unionidae</taxon>
        <taxon>Unioninae</taxon>
        <taxon>Sinanodonta</taxon>
    </lineage>
</organism>
<keyword evidence="1" id="KW-0147">Chitin-binding</keyword>
<dbReference type="AlphaFoldDB" id="A0ABD3V8R8"/>
<reference evidence="8 9" key="1">
    <citation type="submission" date="2024-11" db="EMBL/GenBank/DDBJ databases">
        <title>Chromosome-level genome assembly of the freshwater bivalve Anodonta woodiana.</title>
        <authorList>
            <person name="Chen X."/>
        </authorList>
    </citation>
    <scope>NUCLEOTIDE SEQUENCE [LARGE SCALE GENOMIC DNA]</scope>
    <source>
        <strain evidence="8">MN2024</strain>
        <tissue evidence="8">Gills</tissue>
    </source>
</reference>
<keyword evidence="5" id="KW-0325">Glycoprotein</keyword>
<evidence type="ECO:0000256" key="2">
    <source>
        <dbReference type="ARBA" id="ARBA00022729"/>
    </source>
</evidence>
<dbReference type="Pfam" id="PF01607">
    <property type="entry name" value="CBM_14"/>
    <property type="match status" value="2"/>
</dbReference>
<keyword evidence="9" id="KW-1185">Reference proteome</keyword>
<name>A0ABD3V8R8_SINWO</name>
<feature type="domain" description="Chitin-binding type-2" evidence="7">
    <location>
        <begin position="83"/>
        <end position="143"/>
    </location>
</feature>
<dbReference type="PROSITE" id="PS50940">
    <property type="entry name" value="CHIT_BIND_II"/>
    <property type="match status" value="2"/>
</dbReference>
<proteinExistence type="predicted"/>
<evidence type="ECO:0000256" key="1">
    <source>
        <dbReference type="ARBA" id="ARBA00022669"/>
    </source>
</evidence>
<sequence length="152" mass="17012">MCYVVGLHLFLIAYLALTSMFNLSKAVDCTNKTDGVYERSCRSYTRCVEGEAEVVNCGVDEAFNTKTDICENKWIVEPPCGTFRDCADSKDGSYPDLETQCRSFYTCFSGVFFEHTLCPAGLVFHKELNVCDYVDNVYPPCGNKTAGWKGKL</sequence>
<dbReference type="GO" id="GO:0008061">
    <property type="term" value="F:chitin binding"/>
    <property type="evidence" value="ECO:0007669"/>
    <property type="project" value="UniProtKB-KW"/>
</dbReference>
<dbReference type="Gene3D" id="2.170.140.10">
    <property type="entry name" value="Chitin binding domain"/>
    <property type="match status" value="1"/>
</dbReference>
<protein>
    <recommendedName>
        <fullName evidence="7">Chitin-binding type-2 domain-containing protein</fullName>
    </recommendedName>
</protein>
<evidence type="ECO:0000313" key="8">
    <source>
        <dbReference type="EMBL" id="KAL3857991.1"/>
    </source>
</evidence>
<accession>A0ABD3V8R8</accession>
<gene>
    <name evidence="8" type="ORF">ACJMK2_012610</name>
</gene>
<evidence type="ECO:0000313" key="9">
    <source>
        <dbReference type="Proteomes" id="UP001634394"/>
    </source>
</evidence>
<dbReference type="SMART" id="SM00494">
    <property type="entry name" value="ChtBD2"/>
    <property type="match status" value="2"/>
</dbReference>
<dbReference type="EMBL" id="JBJQND010000013">
    <property type="protein sequence ID" value="KAL3857991.1"/>
    <property type="molecule type" value="Genomic_DNA"/>
</dbReference>
<evidence type="ECO:0000256" key="4">
    <source>
        <dbReference type="ARBA" id="ARBA00023157"/>
    </source>
</evidence>
<dbReference type="InterPro" id="IPR036508">
    <property type="entry name" value="Chitin-bd_dom_sf"/>
</dbReference>
<feature type="domain" description="Chitin-binding type-2" evidence="7">
    <location>
        <begin position="26"/>
        <end position="82"/>
    </location>
</feature>
<dbReference type="InterPro" id="IPR051940">
    <property type="entry name" value="Chitin_bind-dev_reg"/>
</dbReference>
<evidence type="ECO:0000256" key="3">
    <source>
        <dbReference type="ARBA" id="ARBA00022737"/>
    </source>
</evidence>
<evidence type="ECO:0000256" key="6">
    <source>
        <dbReference type="SAM" id="SignalP"/>
    </source>
</evidence>
<dbReference type="Proteomes" id="UP001634394">
    <property type="component" value="Unassembled WGS sequence"/>
</dbReference>
<dbReference type="PANTHER" id="PTHR23301">
    <property type="entry name" value="CHITIN BINDING PERITROPHIN-A"/>
    <property type="match status" value="1"/>
</dbReference>
<evidence type="ECO:0000256" key="5">
    <source>
        <dbReference type="ARBA" id="ARBA00023180"/>
    </source>
</evidence>
<feature type="chain" id="PRO_5044836150" description="Chitin-binding type-2 domain-containing protein" evidence="6">
    <location>
        <begin position="27"/>
        <end position="152"/>
    </location>
</feature>
<dbReference type="PANTHER" id="PTHR23301:SF94">
    <property type="entry name" value="CHITIN-BINDING TYPE-2 DOMAIN-CONTAINING PROTEIN"/>
    <property type="match status" value="1"/>
</dbReference>
<keyword evidence="3" id="KW-0677">Repeat</keyword>
<evidence type="ECO:0000259" key="7">
    <source>
        <dbReference type="PROSITE" id="PS50940"/>
    </source>
</evidence>